<keyword evidence="5 10" id="KW-0480">Metal-thiolate cluster</keyword>
<dbReference type="OrthoDB" id="2143914at2759"/>
<organism evidence="14 15">
    <name type="scientific">Striga asiatica</name>
    <name type="common">Asiatic witchweed</name>
    <name type="synonym">Buchnera asiatica</name>
    <dbReference type="NCBI Taxonomy" id="4170"/>
    <lineage>
        <taxon>Eukaryota</taxon>
        <taxon>Viridiplantae</taxon>
        <taxon>Streptophyta</taxon>
        <taxon>Embryophyta</taxon>
        <taxon>Tracheophyta</taxon>
        <taxon>Spermatophyta</taxon>
        <taxon>Magnoliopsida</taxon>
        <taxon>eudicotyledons</taxon>
        <taxon>Gunneridae</taxon>
        <taxon>Pentapetalae</taxon>
        <taxon>asterids</taxon>
        <taxon>lamiids</taxon>
        <taxon>Lamiales</taxon>
        <taxon>Orobanchaceae</taxon>
        <taxon>Buchnereae</taxon>
        <taxon>Striga</taxon>
    </lineage>
</organism>
<evidence type="ECO:0000256" key="9">
    <source>
        <dbReference type="ARBA" id="ARBA00023242"/>
    </source>
</evidence>
<feature type="compositionally biased region" description="Polar residues" evidence="11">
    <location>
        <begin position="554"/>
        <end position="565"/>
    </location>
</feature>
<keyword evidence="15" id="KW-1185">Reference proteome</keyword>
<keyword evidence="3 10" id="KW-0479">Metal-binding</keyword>
<evidence type="ECO:0000313" key="15">
    <source>
        <dbReference type="Proteomes" id="UP000325081"/>
    </source>
</evidence>
<feature type="region of interest" description="Disordered" evidence="11">
    <location>
        <begin position="320"/>
        <end position="364"/>
    </location>
</feature>
<evidence type="ECO:0000256" key="11">
    <source>
        <dbReference type="SAM" id="MobiDB-lite"/>
    </source>
</evidence>
<dbReference type="InterPro" id="IPR017930">
    <property type="entry name" value="Myb_dom"/>
</dbReference>
<protein>
    <recommendedName>
        <fullName evidence="10">Metallothionein-like protein</fullName>
    </recommendedName>
</protein>
<evidence type="ECO:0000256" key="1">
    <source>
        <dbReference type="ARBA" id="ARBA00004123"/>
    </source>
</evidence>
<dbReference type="GO" id="GO:0046872">
    <property type="term" value="F:metal ion binding"/>
    <property type="evidence" value="ECO:0007669"/>
    <property type="project" value="UniProtKB-UniRule"/>
</dbReference>
<feature type="region of interest" description="Disordered" evidence="11">
    <location>
        <begin position="715"/>
        <end position="750"/>
    </location>
</feature>
<comment type="caution">
    <text evidence="14">The sequence shown here is derived from an EMBL/GenBank/DDBJ whole genome shotgun (WGS) entry which is preliminary data.</text>
</comment>
<evidence type="ECO:0000256" key="2">
    <source>
        <dbReference type="ARBA" id="ARBA00005802"/>
    </source>
</evidence>
<name>A0A5A7QES9_STRAF</name>
<feature type="compositionally biased region" description="Polar residues" evidence="11">
    <location>
        <begin position="725"/>
        <end position="740"/>
    </location>
</feature>
<evidence type="ECO:0000259" key="12">
    <source>
        <dbReference type="PROSITE" id="PS50090"/>
    </source>
</evidence>
<keyword evidence="8" id="KW-0804">Transcription</keyword>
<keyword evidence="6" id="KW-0805">Transcription regulation</keyword>
<evidence type="ECO:0000256" key="3">
    <source>
        <dbReference type="ARBA" id="ARBA00022723"/>
    </source>
</evidence>
<comment type="function">
    <text evidence="10">Metallothioneins have a high content of cysteine residues that bind various heavy metals.</text>
</comment>
<dbReference type="Proteomes" id="UP000325081">
    <property type="component" value="Unassembled WGS sequence"/>
</dbReference>
<evidence type="ECO:0000256" key="6">
    <source>
        <dbReference type="ARBA" id="ARBA00023015"/>
    </source>
</evidence>
<dbReference type="InterPro" id="IPR009057">
    <property type="entry name" value="Homeodomain-like_sf"/>
</dbReference>
<feature type="domain" description="Myb-like" evidence="12">
    <location>
        <begin position="404"/>
        <end position="455"/>
    </location>
</feature>
<evidence type="ECO:0000313" key="14">
    <source>
        <dbReference type="EMBL" id="GER43524.1"/>
    </source>
</evidence>
<feature type="domain" description="HTH myb-type" evidence="13">
    <location>
        <begin position="357"/>
        <end position="403"/>
    </location>
</feature>
<evidence type="ECO:0000256" key="4">
    <source>
        <dbReference type="ARBA" id="ARBA00022737"/>
    </source>
</evidence>
<comment type="subcellular location">
    <subcellularLocation>
        <location evidence="1">Nucleus</location>
    </subcellularLocation>
</comment>
<sequence>MSCCGGNCGCGSNCGCGNGCGGCKMYPDLSYSEAAAPTVATVLGVAPKMTYADGGESMESGADNGCKCGDNCTCNPCNCEGRRRSVRRQWRRRHFESLRSREGDDFTISHQFGAIHSRTPGLLPLQRGVPRDIVRLLGGLGAMAVGGLEADCLSCIEYCLASTLLCSFWVAAVEFHGGGGRWSGSPRAAVVFNFGLVLGLSAQVELAVVTSYQSRHKSAISAVHYLIDGRHQPWKDQPSVKRQRFNKWLNMEMCRLRFKLLSLTAMFGSSRAVGAAVVFANRRPNSEQTAPSRTPFGLMAEVKPDDLLLKHMESVAASSSSVSENSSSVAVKSPGISSPSSTSPAHRRTTGPIRRAKGGWTPEEDDTLKNAVAAFKGKSWKKIAEFFPDRSEVQCLHRWQKVLNPELVKGPWTQEEDEKIRELVAKYGPTKWSVIARSLPGRIGKQCRERWHNHLNPHIKKDAWTLEEELTLLNAHRVNGNKWAELAKLLPGRTDNAIKNHWNSSLKKKLDFYLATGNLPPVAKNASIEGAKEIDRTTTSDGELRLNPTKSDSAILASTETTDSYKIQDGKDNNNHPEAMTKDHDITNLDTEQQGPIPLEAETNHSDVESEFEKCRINRNVDENQIIGANTPLRGTLYYEPPNIDDCSQLDSHLANISLIRSELDFSLISSSRSPMLLFTPPSSNCRRPCAQTPESILKIAAKSFPNTPSILRKRKSQLDPKESAVSNGEHSSDIINSCKRSGEKDGTTELAWDDDDRLSSYKSFNSSPPYRLSFKRTSGLKSVEKQLDFAITVEQECKDQNAKSGEVGEEEVKEIPPATKFVYTRQRRG</sequence>
<dbReference type="SUPFAM" id="SSF46689">
    <property type="entry name" value="Homeodomain-like"/>
    <property type="match status" value="2"/>
</dbReference>
<dbReference type="FunFam" id="1.10.10.60:FF:000010">
    <property type="entry name" value="Transcriptional activator Myb isoform A"/>
    <property type="match status" value="1"/>
</dbReference>
<feature type="compositionally biased region" description="Basic and acidic residues" evidence="11">
    <location>
        <begin position="566"/>
        <end position="582"/>
    </location>
</feature>
<feature type="region of interest" description="Disordered" evidence="11">
    <location>
        <begin position="554"/>
        <end position="582"/>
    </location>
</feature>
<feature type="domain" description="HTH myb-type" evidence="13">
    <location>
        <begin position="404"/>
        <end position="459"/>
    </location>
</feature>
<dbReference type="SMART" id="SM00717">
    <property type="entry name" value="SANT"/>
    <property type="match status" value="3"/>
</dbReference>
<dbReference type="Gene3D" id="1.10.10.60">
    <property type="entry name" value="Homeodomain-like"/>
    <property type="match status" value="3"/>
</dbReference>
<dbReference type="GO" id="GO:0000981">
    <property type="term" value="F:DNA-binding transcription factor activity, RNA polymerase II-specific"/>
    <property type="evidence" value="ECO:0007669"/>
    <property type="project" value="TreeGrafter"/>
</dbReference>
<evidence type="ECO:0000256" key="5">
    <source>
        <dbReference type="ARBA" id="ARBA00022851"/>
    </source>
</evidence>
<dbReference type="PROSITE" id="PS50090">
    <property type="entry name" value="MYB_LIKE"/>
    <property type="match status" value="3"/>
</dbReference>
<keyword evidence="9" id="KW-0539">Nucleus</keyword>
<proteinExistence type="inferred from homology"/>
<dbReference type="GO" id="GO:0000978">
    <property type="term" value="F:RNA polymerase II cis-regulatory region sequence-specific DNA binding"/>
    <property type="evidence" value="ECO:0007669"/>
    <property type="project" value="TreeGrafter"/>
</dbReference>
<feature type="compositionally biased region" description="Low complexity" evidence="11">
    <location>
        <begin position="320"/>
        <end position="344"/>
    </location>
</feature>
<dbReference type="Pfam" id="PF01439">
    <property type="entry name" value="Metallothio_2"/>
    <property type="match status" value="1"/>
</dbReference>
<accession>A0A5A7QES9</accession>
<dbReference type="EMBL" id="BKCP01006626">
    <property type="protein sequence ID" value="GER43524.1"/>
    <property type="molecule type" value="Genomic_DNA"/>
</dbReference>
<feature type="compositionally biased region" description="Basic residues" evidence="11">
    <location>
        <begin position="345"/>
        <end position="357"/>
    </location>
</feature>
<keyword evidence="7" id="KW-0238">DNA-binding</keyword>
<dbReference type="Pfam" id="PF00249">
    <property type="entry name" value="Myb_DNA-binding"/>
    <property type="match status" value="3"/>
</dbReference>
<gene>
    <name evidence="14" type="ORF">STAS_20376</name>
</gene>
<dbReference type="PANTHER" id="PTHR45614">
    <property type="entry name" value="MYB PROTEIN-RELATED"/>
    <property type="match status" value="1"/>
</dbReference>
<dbReference type="InterPro" id="IPR001005">
    <property type="entry name" value="SANT/Myb"/>
</dbReference>
<reference evidence="15" key="1">
    <citation type="journal article" date="2019" name="Curr. Biol.">
        <title>Genome Sequence of Striga asiatica Provides Insight into the Evolution of Plant Parasitism.</title>
        <authorList>
            <person name="Yoshida S."/>
            <person name="Kim S."/>
            <person name="Wafula E.K."/>
            <person name="Tanskanen J."/>
            <person name="Kim Y.M."/>
            <person name="Honaas L."/>
            <person name="Yang Z."/>
            <person name="Spallek T."/>
            <person name="Conn C.E."/>
            <person name="Ichihashi Y."/>
            <person name="Cheong K."/>
            <person name="Cui S."/>
            <person name="Der J.P."/>
            <person name="Gundlach H."/>
            <person name="Jiao Y."/>
            <person name="Hori C."/>
            <person name="Ishida J.K."/>
            <person name="Kasahara H."/>
            <person name="Kiba T."/>
            <person name="Kim M.S."/>
            <person name="Koo N."/>
            <person name="Laohavisit A."/>
            <person name="Lee Y.H."/>
            <person name="Lumba S."/>
            <person name="McCourt P."/>
            <person name="Mortimer J.C."/>
            <person name="Mutuku J.M."/>
            <person name="Nomura T."/>
            <person name="Sasaki-Sekimoto Y."/>
            <person name="Seto Y."/>
            <person name="Wang Y."/>
            <person name="Wakatake T."/>
            <person name="Sakakibara H."/>
            <person name="Demura T."/>
            <person name="Yamaguchi S."/>
            <person name="Yoneyama K."/>
            <person name="Manabe R.I."/>
            <person name="Nelson D.C."/>
            <person name="Schulman A.H."/>
            <person name="Timko M.P."/>
            <person name="dePamphilis C.W."/>
            <person name="Choi D."/>
            <person name="Shirasu K."/>
        </authorList>
    </citation>
    <scope>NUCLEOTIDE SEQUENCE [LARGE SCALE GENOMIC DNA]</scope>
    <source>
        <strain evidence="15">cv. UVA1</strain>
    </source>
</reference>
<dbReference type="FunFam" id="1.10.10.60:FF:000324">
    <property type="entry name" value="Transcription factor MYB3R-2"/>
    <property type="match status" value="1"/>
</dbReference>
<comment type="similarity">
    <text evidence="2 10">Belongs to the metallothionein superfamily. Type 15 family.</text>
</comment>
<evidence type="ECO:0000256" key="10">
    <source>
        <dbReference type="RuleBase" id="RU369052"/>
    </source>
</evidence>
<dbReference type="PANTHER" id="PTHR45614:SF194">
    <property type="entry name" value="TRANSCRIPTION FACTOR MYB3R-3-RELATED"/>
    <property type="match status" value="1"/>
</dbReference>
<dbReference type="InterPro" id="IPR000347">
    <property type="entry name" value="Metalthion_15p"/>
</dbReference>
<evidence type="ECO:0000256" key="7">
    <source>
        <dbReference type="ARBA" id="ARBA00023125"/>
    </source>
</evidence>
<dbReference type="PROSITE" id="PS51294">
    <property type="entry name" value="HTH_MYB"/>
    <property type="match status" value="3"/>
</dbReference>
<evidence type="ECO:0000259" key="13">
    <source>
        <dbReference type="PROSITE" id="PS51294"/>
    </source>
</evidence>
<feature type="domain" description="Myb-like" evidence="12">
    <location>
        <begin position="352"/>
        <end position="403"/>
    </location>
</feature>
<dbReference type="InterPro" id="IPR050560">
    <property type="entry name" value="MYB_TF"/>
</dbReference>
<keyword evidence="4" id="KW-0677">Repeat</keyword>
<dbReference type="GO" id="GO:0005634">
    <property type="term" value="C:nucleus"/>
    <property type="evidence" value="ECO:0007669"/>
    <property type="project" value="UniProtKB-SubCell"/>
</dbReference>
<feature type="domain" description="HTH myb-type" evidence="13">
    <location>
        <begin position="460"/>
        <end position="510"/>
    </location>
</feature>
<evidence type="ECO:0000256" key="8">
    <source>
        <dbReference type="ARBA" id="ARBA00023163"/>
    </source>
</evidence>
<dbReference type="FunFam" id="1.10.10.60:FF:000016">
    <property type="entry name" value="Transcriptional activator Myb isoform A"/>
    <property type="match status" value="1"/>
</dbReference>
<feature type="domain" description="Myb-like" evidence="12">
    <location>
        <begin position="456"/>
        <end position="506"/>
    </location>
</feature>
<dbReference type="CDD" id="cd00167">
    <property type="entry name" value="SANT"/>
    <property type="match status" value="3"/>
</dbReference>
<dbReference type="AlphaFoldDB" id="A0A5A7QES9"/>